<name>A0A4P8ELA4_9RHOB</name>
<evidence type="ECO:0000313" key="2">
    <source>
        <dbReference type="Proteomes" id="UP000298631"/>
    </source>
</evidence>
<proteinExistence type="predicted"/>
<keyword evidence="1" id="KW-0614">Plasmid</keyword>
<evidence type="ECO:0000313" key="1">
    <source>
        <dbReference type="EMBL" id="QCO57838.1"/>
    </source>
</evidence>
<dbReference type="Proteomes" id="UP000298631">
    <property type="component" value="Plasmid unnamed1"/>
</dbReference>
<gene>
    <name evidence="1" type="ORF">EOK75_19470</name>
</gene>
<geneLocation type="plasmid" evidence="1 2">
    <name>unnamed1</name>
</geneLocation>
<keyword evidence="2" id="KW-1185">Reference proteome</keyword>
<dbReference type="OrthoDB" id="1230778at2"/>
<protein>
    <submittedName>
        <fullName evidence="1">Uncharacterized protein</fullName>
    </submittedName>
</protein>
<dbReference type="AlphaFoldDB" id="A0A4P8ELA4"/>
<organism evidence="1 2">
    <name type="scientific">Pseudorhodobacter turbinis</name>
    <dbReference type="NCBI Taxonomy" id="2500533"/>
    <lineage>
        <taxon>Bacteria</taxon>
        <taxon>Pseudomonadati</taxon>
        <taxon>Pseudomonadota</taxon>
        <taxon>Alphaproteobacteria</taxon>
        <taxon>Rhodobacterales</taxon>
        <taxon>Paracoccaceae</taxon>
        <taxon>Pseudorhodobacter</taxon>
    </lineage>
</organism>
<dbReference type="EMBL" id="CP039965">
    <property type="protein sequence ID" value="QCO57838.1"/>
    <property type="molecule type" value="Genomic_DNA"/>
</dbReference>
<dbReference type="KEGG" id="pseb:EOK75_19470"/>
<sequence>MNKPSQLLLQKLRTPTVFEREHSMLDSQLRGCVECLDLSDNCTNKKFWLLTNGGFESINDPKWEINSENSVMSALNMLHGQVALNGISSLLELCVDHVVIFRSTARNSFYHPQLPRVIFINIEQQSGPYHILEELVHQAGHATVDSISRNCSLYVDARTASSFSVDHHDRTPEEMGTVVRFHSFVTLSLVCETLSLLEKPKDASNAALMTGRLSYAFHKLAYDLQFFIGAMELLKKDGLLFFRGSFELYNSILRTHENRISECEMRDQPYVFNEEIFLGHNALML</sequence>
<reference evidence="1 2" key="1">
    <citation type="submission" date="2019-05" db="EMBL/GenBank/DDBJ databases">
        <title>Pseudorhodobacter turbinis sp. nov., isolated from the gut of the Korean turban shell.</title>
        <authorList>
            <person name="Jeong Y.-S."/>
            <person name="Kang W.-R."/>
            <person name="Bae J.-W."/>
        </authorList>
    </citation>
    <scope>NUCLEOTIDE SEQUENCE [LARGE SCALE GENOMIC DNA]</scope>
    <source>
        <strain evidence="1 2">S12M18</strain>
        <plasmid evidence="1 2">unnamed1</plasmid>
    </source>
</reference>
<accession>A0A4P8ELA4</accession>
<dbReference type="RefSeq" id="WP_137195649.1">
    <property type="nucleotide sequence ID" value="NZ_CP039965.1"/>
</dbReference>